<dbReference type="RefSeq" id="WP_339942239.1">
    <property type="nucleotide sequence ID" value="NZ_BAABGA010000073.1"/>
</dbReference>
<dbReference type="Pfam" id="PF00072">
    <property type="entry name" value="Response_reg"/>
    <property type="match status" value="1"/>
</dbReference>
<dbReference type="SUPFAM" id="SSF52172">
    <property type="entry name" value="CheY-like"/>
    <property type="match status" value="1"/>
</dbReference>
<evidence type="ECO:0000313" key="5">
    <source>
        <dbReference type="Proteomes" id="UP001500840"/>
    </source>
</evidence>
<evidence type="ECO:0000259" key="3">
    <source>
        <dbReference type="PROSITE" id="PS50110"/>
    </source>
</evidence>
<feature type="domain" description="Response regulatory" evidence="3">
    <location>
        <begin position="6"/>
        <end position="119"/>
    </location>
</feature>
<sequence length="123" mass="13735">MDEPLRISIVDDDASVRRALDRLCRSAGYMVLAYESAEAFLEFAIDPIDCLILDVHLLGLSGLQLQQHLHDLGKHIPIVFVTAFEDDSTRGQAIAMGALAFLQKPLDNEQLLDVIETTFRHSE</sequence>
<dbReference type="Proteomes" id="UP001500840">
    <property type="component" value="Unassembled WGS sequence"/>
</dbReference>
<organism evidence="4 5">
    <name type="scientific">Novipirellula rosea</name>
    <dbReference type="NCBI Taxonomy" id="1031540"/>
    <lineage>
        <taxon>Bacteria</taxon>
        <taxon>Pseudomonadati</taxon>
        <taxon>Planctomycetota</taxon>
        <taxon>Planctomycetia</taxon>
        <taxon>Pirellulales</taxon>
        <taxon>Pirellulaceae</taxon>
        <taxon>Novipirellula</taxon>
    </lineage>
</organism>
<gene>
    <name evidence="4" type="ORF">GCM10023156_51970</name>
</gene>
<evidence type="ECO:0000313" key="4">
    <source>
        <dbReference type="EMBL" id="GAA4464954.1"/>
    </source>
</evidence>
<protein>
    <submittedName>
        <fullName evidence="4">Response regulator</fullName>
    </submittedName>
</protein>
<keyword evidence="1 2" id="KW-0597">Phosphoprotein</keyword>
<accession>A0ABP8NCC4</accession>
<dbReference type="PROSITE" id="PS50110">
    <property type="entry name" value="RESPONSE_REGULATORY"/>
    <property type="match status" value="1"/>
</dbReference>
<dbReference type="EMBL" id="BAABGA010000073">
    <property type="protein sequence ID" value="GAA4464954.1"/>
    <property type="molecule type" value="Genomic_DNA"/>
</dbReference>
<dbReference type="PANTHER" id="PTHR44591">
    <property type="entry name" value="STRESS RESPONSE REGULATOR PROTEIN 1"/>
    <property type="match status" value="1"/>
</dbReference>
<proteinExistence type="predicted"/>
<evidence type="ECO:0000256" key="1">
    <source>
        <dbReference type="ARBA" id="ARBA00022553"/>
    </source>
</evidence>
<dbReference type="Gene3D" id="3.40.50.2300">
    <property type="match status" value="1"/>
</dbReference>
<feature type="modified residue" description="4-aspartylphosphate" evidence="2">
    <location>
        <position position="54"/>
    </location>
</feature>
<dbReference type="InterPro" id="IPR001789">
    <property type="entry name" value="Sig_transdc_resp-reg_receiver"/>
</dbReference>
<name>A0ABP8NCC4_9BACT</name>
<reference evidence="5" key="1">
    <citation type="journal article" date="2019" name="Int. J. Syst. Evol. Microbiol.">
        <title>The Global Catalogue of Microorganisms (GCM) 10K type strain sequencing project: providing services to taxonomists for standard genome sequencing and annotation.</title>
        <authorList>
            <consortium name="The Broad Institute Genomics Platform"/>
            <consortium name="The Broad Institute Genome Sequencing Center for Infectious Disease"/>
            <person name="Wu L."/>
            <person name="Ma J."/>
        </authorList>
    </citation>
    <scope>NUCLEOTIDE SEQUENCE [LARGE SCALE GENOMIC DNA]</scope>
    <source>
        <strain evidence="5">JCM 17759</strain>
    </source>
</reference>
<dbReference type="PANTHER" id="PTHR44591:SF25">
    <property type="entry name" value="CHEMOTAXIS TWO-COMPONENT RESPONSE REGULATOR"/>
    <property type="match status" value="1"/>
</dbReference>
<dbReference type="SMART" id="SM00448">
    <property type="entry name" value="REC"/>
    <property type="match status" value="1"/>
</dbReference>
<dbReference type="InterPro" id="IPR011006">
    <property type="entry name" value="CheY-like_superfamily"/>
</dbReference>
<evidence type="ECO:0000256" key="2">
    <source>
        <dbReference type="PROSITE-ProRule" id="PRU00169"/>
    </source>
</evidence>
<dbReference type="InterPro" id="IPR050595">
    <property type="entry name" value="Bact_response_regulator"/>
</dbReference>
<comment type="caution">
    <text evidence="4">The sequence shown here is derived from an EMBL/GenBank/DDBJ whole genome shotgun (WGS) entry which is preliminary data.</text>
</comment>
<keyword evidence="5" id="KW-1185">Reference proteome</keyword>